<evidence type="ECO:0000313" key="1">
    <source>
        <dbReference type="EMBL" id="TIA91074.1"/>
    </source>
</evidence>
<dbReference type="AlphaFoldDB" id="A0A4T0FTN9"/>
<dbReference type="PANTHER" id="PTHR28180">
    <property type="entry name" value="CONSERVED MITOCHONDRIAL PROTEIN-RELATED"/>
    <property type="match status" value="1"/>
</dbReference>
<dbReference type="EMBL" id="SPNW01000014">
    <property type="protein sequence ID" value="TIA91074.1"/>
    <property type="molecule type" value="Genomic_DNA"/>
</dbReference>
<reference evidence="1 2" key="1">
    <citation type="submission" date="2019-03" db="EMBL/GenBank/DDBJ databases">
        <title>Sequencing 23 genomes of Wallemia ichthyophaga.</title>
        <authorList>
            <person name="Gostincar C."/>
        </authorList>
    </citation>
    <scope>NUCLEOTIDE SEQUENCE [LARGE SCALE GENOMIC DNA]</scope>
    <source>
        <strain evidence="1 2">EXF-5753</strain>
    </source>
</reference>
<name>A0A4T0FTN9_9BASI</name>
<organism evidence="1 2">
    <name type="scientific">Wallemia hederae</name>
    <dbReference type="NCBI Taxonomy" id="1540922"/>
    <lineage>
        <taxon>Eukaryota</taxon>
        <taxon>Fungi</taxon>
        <taxon>Dikarya</taxon>
        <taxon>Basidiomycota</taxon>
        <taxon>Wallemiomycotina</taxon>
        <taxon>Wallemiomycetes</taxon>
        <taxon>Wallemiales</taxon>
        <taxon>Wallemiaceae</taxon>
        <taxon>Wallemia</taxon>
    </lineage>
</organism>
<dbReference type="Gene3D" id="1.20.1290.10">
    <property type="entry name" value="AhpD-like"/>
    <property type="match status" value="1"/>
</dbReference>
<gene>
    <name evidence="1" type="ORF">E3P99_01266</name>
</gene>
<sequence>MIWKPTGALSRHTKSLISDVDYSARLNAVDIPQLVQAIDKPPSGYSFCPNSRNSPLVILTSTIQTLNDTSALTQLYQSYLDQLNLGDSGDLESGVSITNIMRECCLKTITLNGVPKSINSLAAIRGAIPASIAEKLAGETTQRQLTADNLNDFKARGQELWTSIYHPFHDKLRNILNQNHPDMGSYIIDSHYGALLAPPTADSAVGRVETSIIAIACLRTQSGVNPQLLSHAFGLEKADEGEYGWIASDVGVRWVLDSTDKIIESFRK</sequence>
<accession>A0A4T0FTN9</accession>
<dbReference type="SUPFAM" id="SSF69118">
    <property type="entry name" value="AhpD-like"/>
    <property type="match status" value="1"/>
</dbReference>
<protein>
    <recommendedName>
        <fullName evidence="3">Dol-P-Man:Man(5)GlcNAc(2)-PP-Dol alpha-1,3-mannosyltransferase</fullName>
    </recommendedName>
</protein>
<keyword evidence="2" id="KW-1185">Reference proteome</keyword>
<dbReference type="OrthoDB" id="5392202at2759"/>
<evidence type="ECO:0000313" key="2">
    <source>
        <dbReference type="Proteomes" id="UP000310189"/>
    </source>
</evidence>
<evidence type="ECO:0008006" key="3">
    <source>
        <dbReference type="Google" id="ProtNLM"/>
    </source>
</evidence>
<proteinExistence type="predicted"/>
<dbReference type="InterPro" id="IPR029032">
    <property type="entry name" value="AhpD-like"/>
</dbReference>
<comment type="caution">
    <text evidence="1">The sequence shown here is derived from an EMBL/GenBank/DDBJ whole genome shotgun (WGS) entry which is preliminary data.</text>
</comment>
<dbReference type="InterPro" id="IPR052999">
    <property type="entry name" value="PTS1_Protein"/>
</dbReference>
<dbReference type="PANTHER" id="PTHR28180:SF2">
    <property type="entry name" value="PEROXISOMAL PROTEIN 2"/>
    <property type="match status" value="1"/>
</dbReference>
<dbReference type="Proteomes" id="UP000310189">
    <property type="component" value="Unassembled WGS sequence"/>
</dbReference>